<proteinExistence type="predicted"/>
<evidence type="ECO:0000313" key="1">
    <source>
        <dbReference type="EMBL" id="OXR40032.1"/>
    </source>
</evidence>
<accession>A0A231GTW3</accession>
<evidence type="ECO:0008006" key="3">
    <source>
        <dbReference type="Google" id="ProtNLM"/>
    </source>
</evidence>
<dbReference type="EMBL" id="NGAF01000044">
    <property type="protein sequence ID" value="OXR40032.1"/>
    <property type="molecule type" value="Genomic_DNA"/>
</dbReference>
<dbReference type="RefSeq" id="WP_094028354.1">
    <property type="nucleotide sequence ID" value="NZ_NGAF01000044.1"/>
</dbReference>
<sequence>MTTPVTRGGSRQTRKPAAPAYPDFVTFAEQWLFPFITVRLAEANREHTWTWCSQWWRHRAVSVRIAHLHRAFEAMRADKNAAGLSTFILHHLDPHLRVILDAANGPLHRCTRTKHVALPSLSCEPVPAGWFKRSVSPDAKSGDTKPYRFGHYADFVEQWLLPVTAVRIAANHRDDQNTWCRRWWDHRSVAVRFAALHVVFEAARVAEDRSAMSTLFVSHIDPHFRYILDAANGPLHRCTPDHHTPETGLPTADVPTNWFATLDNGMPVEELGFGPDFRHRKEQ</sequence>
<comment type="caution">
    <text evidence="1">The sequence shown here is derived from an EMBL/GenBank/DDBJ whole genome shotgun (WGS) entry which is preliminary data.</text>
</comment>
<dbReference type="Pfam" id="PF16259">
    <property type="entry name" value="DUF4913"/>
    <property type="match status" value="2"/>
</dbReference>
<reference evidence="1 2" key="1">
    <citation type="submission" date="2017-07" db="EMBL/GenBank/DDBJ databases">
        <title>First draft Genome Sequence of Nocardia cerradoensis isolated from human infection.</title>
        <authorList>
            <person name="Carrasco G."/>
        </authorList>
    </citation>
    <scope>NUCLEOTIDE SEQUENCE [LARGE SCALE GENOMIC DNA]</scope>
    <source>
        <strain evidence="1 2">CNM20130759</strain>
    </source>
</reference>
<dbReference type="Proteomes" id="UP000215506">
    <property type="component" value="Unassembled WGS sequence"/>
</dbReference>
<keyword evidence="2" id="KW-1185">Reference proteome</keyword>
<dbReference type="AlphaFoldDB" id="A0A231GTW3"/>
<name>A0A231GTW3_9NOCA</name>
<protein>
    <recommendedName>
        <fullName evidence="3">DUF4913 domain-containing protein</fullName>
    </recommendedName>
</protein>
<gene>
    <name evidence="1" type="ORF">B7C42_07877</name>
</gene>
<organism evidence="1 2">
    <name type="scientific">Nocardia cerradoensis</name>
    <dbReference type="NCBI Taxonomy" id="85688"/>
    <lineage>
        <taxon>Bacteria</taxon>
        <taxon>Bacillati</taxon>
        <taxon>Actinomycetota</taxon>
        <taxon>Actinomycetes</taxon>
        <taxon>Mycobacteriales</taxon>
        <taxon>Nocardiaceae</taxon>
        <taxon>Nocardia</taxon>
    </lineage>
</organism>
<evidence type="ECO:0000313" key="2">
    <source>
        <dbReference type="Proteomes" id="UP000215506"/>
    </source>
</evidence>
<dbReference type="InterPro" id="IPR032584">
    <property type="entry name" value="DUF4913"/>
</dbReference>